<comment type="catalytic activity">
    <reaction evidence="3 4">
        <text>N(6)-[(R)-lipoyl]-L-lysyl-[glycine-cleavage complex H protein] + glycine + H(+) = N(6)-[(R)-S(8)-aminomethyldihydrolipoyl]-L-lysyl-[glycine-cleavage complex H protein] + CO2</text>
        <dbReference type="Rhea" id="RHEA:24304"/>
        <dbReference type="Rhea" id="RHEA-COMP:10494"/>
        <dbReference type="Rhea" id="RHEA-COMP:10495"/>
        <dbReference type="ChEBI" id="CHEBI:15378"/>
        <dbReference type="ChEBI" id="CHEBI:16526"/>
        <dbReference type="ChEBI" id="CHEBI:57305"/>
        <dbReference type="ChEBI" id="CHEBI:83099"/>
        <dbReference type="ChEBI" id="CHEBI:83143"/>
        <dbReference type="EC" id="1.4.4.2"/>
    </reaction>
</comment>
<proteinExistence type="inferred from homology"/>
<protein>
    <recommendedName>
        <fullName evidence="4">Probable glycine dehydrogenase (decarboxylating) subunit 1</fullName>
        <ecNumber evidence="4">1.4.4.2</ecNumber>
    </recommendedName>
    <alternativeName>
        <fullName evidence="4">Glycine cleavage system P-protein subunit 1</fullName>
    </alternativeName>
    <alternativeName>
        <fullName evidence="4">Glycine decarboxylase subunit 1</fullName>
    </alternativeName>
    <alternativeName>
        <fullName evidence="4">Glycine dehydrogenase (aminomethyl-transferring) subunit 1</fullName>
    </alternativeName>
</protein>
<dbReference type="InterPro" id="IPR049315">
    <property type="entry name" value="GDC-P_N"/>
</dbReference>
<dbReference type="EMBL" id="CP048914">
    <property type="protein sequence ID" value="QMS85936.1"/>
    <property type="molecule type" value="Genomic_DNA"/>
</dbReference>
<dbReference type="SUPFAM" id="SSF53383">
    <property type="entry name" value="PLP-dependent transferases"/>
    <property type="match status" value="1"/>
</dbReference>
<evidence type="ECO:0000256" key="4">
    <source>
        <dbReference type="HAMAP-Rule" id="MF_00712"/>
    </source>
</evidence>
<dbReference type="Gene3D" id="3.40.640.10">
    <property type="entry name" value="Type I PLP-dependent aspartate aminotransferase-like (Major domain)"/>
    <property type="match status" value="1"/>
</dbReference>
<dbReference type="KEGG" id="xcl:G4Z02_09305"/>
<name>A0A7L7KUL6_9MOLU</name>
<evidence type="ECO:0000256" key="3">
    <source>
        <dbReference type="ARBA" id="ARBA00049026"/>
    </source>
</evidence>
<dbReference type="GO" id="GO:0004375">
    <property type="term" value="F:glycine dehydrogenase (decarboxylating) activity"/>
    <property type="evidence" value="ECO:0007669"/>
    <property type="project" value="UniProtKB-EC"/>
</dbReference>
<dbReference type="PANTHER" id="PTHR42806:SF1">
    <property type="entry name" value="GLYCINE DEHYDROGENASE (DECARBOXYLATING)"/>
    <property type="match status" value="1"/>
</dbReference>
<dbReference type="NCBIfam" id="NF001696">
    <property type="entry name" value="PRK00451.1"/>
    <property type="match status" value="1"/>
</dbReference>
<evidence type="ECO:0000256" key="2">
    <source>
        <dbReference type="ARBA" id="ARBA00023002"/>
    </source>
</evidence>
<dbReference type="InterPro" id="IPR023010">
    <property type="entry name" value="GcvPA"/>
</dbReference>
<dbReference type="InterPro" id="IPR015422">
    <property type="entry name" value="PyrdxlP-dep_Trfase_small"/>
</dbReference>
<sequence>MFKYLPHTKLDIEQMLQVIGVSDINDLFLEIPDSLKGLDLDVPQSHSELEIYQRFEELAQKNNVLIPFVGAGAYDHYTPSILRHLVERQEFLTSYTPYQPEISQGTLQYIFEFQSVITELTKMDVSNASMYDGATATAEAMFMATNAKKRSQILVSKTVNPNIINVINTYAHYRGLKVEFVAMKNGVTDVDDFTQKNSKEYAGIIVQSPNMYGIIEDLTPYRAILDETKGLFIVNSDISSLSILKAPGEFGADIAVGDCQSLGVPLSFGGPYIGYLATTTKLMRKMPGRICGVTTDSDGKRAFVLTLQAREQHIRREKANSNICSNQSLLALFVTIYATVMGKQGIREAQQKSVNATHYLANQLEQKTSFKGVFKQPFFKDVVLRSSVDPTVLEDVCFDAGFVGPLALERLDSSMKDLYLFSATEKRSKADIDRFVTVLEGL</sequence>
<dbReference type="Proteomes" id="UP000514720">
    <property type="component" value="Chromosome"/>
</dbReference>
<dbReference type="EC" id="1.4.4.2" evidence="4"/>
<dbReference type="Gene3D" id="3.90.1150.10">
    <property type="entry name" value="Aspartate Aminotransferase, domain 1"/>
    <property type="match status" value="1"/>
</dbReference>
<organism evidence="6 7">
    <name type="scientific">Candidatus Xianfuyuplasma coldseepsis</name>
    <dbReference type="NCBI Taxonomy" id="2782163"/>
    <lineage>
        <taxon>Bacteria</taxon>
        <taxon>Bacillati</taxon>
        <taxon>Mycoplasmatota</taxon>
        <taxon>Mollicutes</taxon>
        <taxon>Candidatus Izemoplasmatales</taxon>
        <taxon>Candidatus Izemoplasmataceae</taxon>
        <taxon>Candidatus Xianfuyuplasma</taxon>
    </lineage>
</organism>
<evidence type="ECO:0000313" key="6">
    <source>
        <dbReference type="EMBL" id="QMS85936.1"/>
    </source>
</evidence>
<dbReference type="CDD" id="cd00613">
    <property type="entry name" value="GDC-P"/>
    <property type="match status" value="1"/>
</dbReference>
<evidence type="ECO:0000313" key="7">
    <source>
        <dbReference type="Proteomes" id="UP000514720"/>
    </source>
</evidence>
<comment type="function">
    <text evidence="1 4">The glycine cleavage system catalyzes the degradation of glycine. The P protein binds the alpha-amino group of glycine through its pyridoxal phosphate cofactor; CO(2) is released and the remaining methylamine moiety is then transferred to the lipoamide cofactor of the H protein.</text>
</comment>
<dbReference type="GO" id="GO:0019464">
    <property type="term" value="P:glycine decarboxylation via glycine cleavage system"/>
    <property type="evidence" value="ECO:0007669"/>
    <property type="project" value="UniProtKB-UniRule"/>
</dbReference>
<dbReference type="InterPro" id="IPR015421">
    <property type="entry name" value="PyrdxlP-dep_Trfase_major"/>
</dbReference>
<dbReference type="AlphaFoldDB" id="A0A7L7KUL6"/>
<dbReference type="Pfam" id="PF02347">
    <property type="entry name" value="GDC-P"/>
    <property type="match status" value="1"/>
</dbReference>
<reference evidence="6 7" key="1">
    <citation type="submission" date="2020-02" db="EMBL/GenBank/DDBJ databases">
        <authorList>
            <person name="Zheng R.K."/>
            <person name="Sun C.M."/>
        </authorList>
    </citation>
    <scope>NUCLEOTIDE SEQUENCE [LARGE SCALE GENOMIC DNA]</scope>
    <source>
        <strain evidence="7">zrk13</strain>
    </source>
</reference>
<feature type="domain" description="Glycine cleavage system P-protein N-terminal" evidence="5">
    <location>
        <begin position="3"/>
        <end position="438"/>
    </location>
</feature>
<dbReference type="PANTHER" id="PTHR42806">
    <property type="entry name" value="GLYCINE CLEAVAGE SYSTEM P-PROTEIN"/>
    <property type="match status" value="1"/>
</dbReference>
<evidence type="ECO:0000259" key="5">
    <source>
        <dbReference type="Pfam" id="PF02347"/>
    </source>
</evidence>
<dbReference type="InterPro" id="IPR020581">
    <property type="entry name" value="GDC_P"/>
</dbReference>
<keyword evidence="2 4" id="KW-0560">Oxidoreductase</keyword>
<dbReference type="GO" id="GO:0009116">
    <property type="term" value="P:nucleoside metabolic process"/>
    <property type="evidence" value="ECO:0007669"/>
    <property type="project" value="InterPro"/>
</dbReference>
<evidence type="ECO:0000256" key="1">
    <source>
        <dbReference type="ARBA" id="ARBA00003788"/>
    </source>
</evidence>
<keyword evidence="7" id="KW-1185">Reference proteome</keyword>
<dbReference type="InterPro" id="IPR015424">
    <property type="entry name" value="PyrdxlP-dep_Trfase"/>
</dbReference>
<dbReference type="HAMAP" id="MF_00712">
    <property type="entry name" value="GcvPA"/>
    <property type="match status" value="1"/>
</dbReference>
<accession>A0A7L7KUL6</accession>
<comment type="subunit">
    <text evidence="4">The glycine cleavage system is composed of four proteins: P, T, L and H. In this organism, the P 'protein' is a heterodimer of two subunits.</text>
</comment>
<dbReference type="RefSeq" id="WP_258877750.1">
    <property type="nucleotide sequence ID" value="NZ_CP048914.1"/>
</dbReference>
<dbReference type="PIRSF" id="PIRSF006815">
    <property type="entry name" value="GcvPA"/>
    <property type="match status" value="1"/>
</dbReference>
<comment type="similarity">
    <text evidence="4">Belongs to the GcvP family. N-terminal subunit subfamily.</text>
</comment>
<gene>
    <name evidence="4" type="primary">gcvPA</name>
    <name evidence="6" type="ORF">G4Z02_09305</name>
</gene>